<feature type="domain" description="Sensor histidine kinase NatK-like C-terminal" evidence="1">
    <location>
        <begin position="5"/>
        <end position="100"/>
    </location>
</feature>
<reference evidence="2" key="1">
    <citation type="journal article" date="2021" name="PeerJ">
        <title>Extensive microbial diversity within the chicken gut microbiome revealed by metagenomics and culture.</title>
        <authorList>
            <person name="Gilroy R."/>
            <person name="Ravi A."/>
            <person name="Getino M."/>
            <person name="Pursley I."/>
            <person name="Horton D.L."/>
            <person name="Alikhan N.F."/>
            <person name="Baker D."/>
            <person name="Gharbi K."/>
            <person name="Hall N."/>
            <person name="Watson M."/>
            <person name="Adriaenssens E.M."/>
            <person name="Foster-Nyarko E."/>
            <person name="Jarju S."/>
            <person name="Secka A."/>
            <person name="Antonio M."/>
            <person name="Oren A."/>
            <person name="Chaudhuri R.R."/>
            <person name="La Ragione R."/>
            <person name="Hildebrand F."/>
            <person name="Pallen M.J."/>
        </authorList>
    </citation>
    <scope>NUCLEOTIDE SEQUENCE</scope>
    <source>
        <strain evidence="2">CHK33-7979</strain>
    </source>
</reference>
<reference evidence="2" key="2">
    <citation type="submission" date="2021-04" db="EMBL/GenBank/DDBJ databases">
        <authorList>
            <person name="Gilroy R."/>
        </authorList>
    </citation>
    <scope>NUCLEOTIDE SEQUENCE</scope>
    <source>
        <strain evidence="2">CHK33-7979</strain>
    </source>
</reference>
<sequence length="101" mass="10866">MDEGELAIVLANALENAIHANLALPRDQREIRCKMVGTPGVMLELSNPCAGNIAFDSGGLPVSRQEGHGLGVQSISAFCRKNGAVCQFDLTDGWFRLRLVL</sequence>
<evidence type="ECO:0000313" key="3">
    <source>
        <dbReference type="Proteomes" id="UP000886824"/>
    </source>
</evidence>
<dbReference type="InterPro" id="IPR032834">
    <property type="entry name" value="NatK-like_C"/>
</dbReference>
<dbReference type="Pfam" id="PF14501">
    <property type="entry name" value="HATPase_c_5"/>
    <property type="match status" value="1"/>
</dbReference>
<gene>
    <name evidence="2" type="ORF">H9826_03655</name>
</gene>
<keyword evidence="2" id="KW-0547">Nucleotide-binding</keyword>
<name>A0A9D2CDJ5_9FIRM</name>
<evidence type="ECO:0000313" key="2">
    <source>
        <dbReference type="EMBL" id="HIY73062.1"/>
    </source>
</evidence>
<dbReference type="AlphaFoldDB" id="A0A9D2CDJ5"/>
<protein>
    <submittedName>
        <fullName evidence="2">ATP-binding protein</fullName>
    </submittedName>
</protein>
<keyword evidence="2" id="KW-0067">ATP-binding</keyword>
<organism evidence="2 3">
    <name type="scientific">Candidatus Intestinimonas merdavium</name>
    <dbReference type="NCBI Taxonomy" id="2838622"/>
    <lineage>
        <taxon>Bacteria</taxon>
        <taxon>Bacillati</taxon>
        <taxon>Bacillota</taxon>
        <taxon>Clostridia</taxon>
        <taxon>Eubacteriales</taxon>
        <taxon>Intestinimonas</taxon>
    </lineage>
</organism>
<accession>A0A9D2CDJ5</accession>
<proteinExistence type="predicted"/>
<dbReference type="EMBL" id="DXCX01000037">
    <property type="protein sequence ID" value="HIY73062.1"/>
    <property type="molecule type" value="Genomic_DNA"/>
</dbReference>
<evidence type="ECO:0000259" key="1">
    <source>
        <dbReference type="Pfam" id="PF14501"/>
    </source>
</evidence>
<comment type="caution">
    <text evidence="2">The sequence shown here is derived from an EMBL/GenBank/DDBJ whole genome shotgun (WGS) entry which is preliminary data.</text>
</comment>
<dbReference type="GO" id="GO:0005524">
    <property type="term" value="F:ATP binding"/>
    <property type="evidence" value="ECO:0007669"/>
    <property type="project" value="UniProtKB-KW"/>
</dbReference>
<dbReference type="Proteomes" id="UP000886824">
    <property type="component" value="Unassembled WGS sequence"/>
</dbReference>